<evidence type="ECO:0000313" key="2">
    <source>
        <dbReference type="Proteomes" id="UP000056109"/>
    </source>
</evidence>
<organism evidence="1 2">
    <name type="scientific">Acetobacter senegalensis</name>
    <dbReference type="NCBI Taxonomy" id="446692"/>
    <lineage>
        <taxon>Bacteria</taxon>
        <taxon>Pseudomonadati</taxon>
        <taxon>Pseudomonadota</taxon>
        <taxon>Alphaproteobacteria</taxon>
        <taxon>Acetobacterales</taxon>
        <taxon>Acetobacteraceae</taxon>
        <taxon>Acetobacter</taxon>
    </lineage>
</organism>
<sequence length="318" mass="33667">MPGSFTQKKIDIDFDIRQGGFSGSPETITLMDHRVSCQVLSTGLETGMMCSVRIEGMKLSAMNRLSVAQASVIDQSSNSITVRAGDAGATRPTIFTGGIVEAFVDYAGAPNVAFQVTALSTAIPAAMPIEPTSFASGAKVSDIMQAIAGKVGLEFANHGVDSVMTGGVNYPGSAMQQIDSCARSVGIEYHIGMDTLSIWPKDVAASDSATLVSADTGMIGYPNYSQGGVLVQTLFNPGINFRDTIKLQSEYSPAAWVNNYGQLQEVAGAASMYPPSNGLWVVQKIEHDLQTETPGGPWFTMLEAQRPEFAGRVATFGR</sequence>
<dbReference type="PATRIC" id="fig|446692.3.peg.1846"/>
<dbReference type="GeneID" id="34782863"/>
<name>A0A0U5FN00_9PROT</name>
<accession>A0A0U5FN00</accession>
<dbReference type="KEGG" id="asz:ASN_1800"/>
<dbReference type="EMBL" id="LN606600">
    <property type="protein sequence ID" value="CEF41133.1"/>
    <property type="molecule type" value="Genomic_DNA"/>
</dbReference>
<dbReference type="Pfam" id="PF22759">
    <property type="entry name" value="E217_GP41"/>
    <property type="match status" value="1"/>
</dbReference>
<protein>
    <submittedName>
        <fullName evidence="1">Burkholderia phage Bcep781 gp38</fullName>
    </submittedName>
</protein>
<reference evidence="2" key="1">
    <citation type="submission" date="2014-09" db="EMBL/GenBank/DDBJ databases">
        <authorList>
            <person name="Illeghems K.G."/>
        </authorList>
    </citation>
    <scope>NUCLEOTIDE SEQUENCE [LARGE SCALE GENOMIC DNA]</scope>
    <source>
        <strain evidence="2">108B</strain>
    </source>
</reference>
<keyword evidence="2" id="KW-1185">Reference proteome</keyword>
<dbReference type="RefSeq" id="WP_058987844.1">
    <property type="nucleotide sequence ID" value="NZ_LN606600.1"/>
</dbReference>
<dbReference type="InterPro" id="IPR054496">
    <property type="entry name" value="E217_GP41"/>
</dbReference>
<dbReference type="AlphaFoldDB" id="A0A0U5FN00"/>
<proteinExistence type="predicted"/>
<evidence type="ECO:0000313" key="1">
    <source>
        <dbReference type="EMBL" id="CEF41133.1"/>
    </source>
</evidence>
<dbReference type="Proteomes" id="UP000056109">
    <property type="component" value="Chromosome I"/>
</dbReference>
<gene>
    <name evidence="1" type="ORF">ASN_1800</name>
</gene>